<evidence type="ECO:0000313" key="2">
    <source>
        <dbReference type="Proteomes" id="UP000829447"/>
    </source>
</evidence>
<reference evidence="1 2" key="1">
    <citation type="journal article" date="2022" name="bioRxiv">
        <title>An ancient truncated duplication of the anti-Mullerian hormone receptor type 2 gene is a potential conserved master sex determinant in the Pangasiidae catfish family.</title>
        <authorList>
            <person name="Wen M."/>
            <person name="Pan Q."/>
            <person name="Jouanno E."/>
            <person name="Montfort J."/>
            <person name="Zahm M."/>
            <person name="Cabau C."/>
            <person name="Klopp C."/>
            <person name="Iampietro C."/>
            <person name="Roques C."/>
            <person name="Bouchez O."/>
            <person name="Castinel A."/>
            <person name="Donnadieu C."/>
            <person name="Parrinello H."/>
            <person name="Poncet C."/>
            <person name="Belmonte E."/>
            <person name="Gautier V."/>
            <person name="Avarre J.-C."/>
            <person name="Dugue R."/>
            <person name="Gustiano R."/>
            <person name="Ha T.T.T."/>
            <person name="Campet M."/>
            <person name="Sriphairoj K."/>
            <person name="Ribolli J."/>
            <person name="de Almeida F.L."/>
            <person name="Desvignes T."/>
            <person name="Postlethwait J.H."/>
            <person name="Bucao C.F."/>
            <person name="Robinson-Rechavi M."/>
            <person name="Bobe J."/>
            <person name="Herpin A."/>
            <person name="Guiguen Y."/>
        </authorList>
    </citation>
    <scope>NUCLEOTIDE SEQUENCE [LARGE SCALE GENOMIC DNA]</scope>
    <source>
        <strain evidence="1">YG-Dec2019</strain>
    </source>
</reference>
<accession>A0ACC5WCN5</accession>
<sequence>MLLAEQSQKWFPTHVQVTVLQASDLQAKGKNGTNDAYTIIQLGKEKYSTSVAEKTLSPMWREEASFELPGLLVEGNPEVYELCLIVMHRSLVGMDKFLGQKTINLNEVFDNKERKKINWYTLDSRPGKKKKERGKIQVSIQFMRNNMTASMFDLSMRDKPRSPFSKLKDKVKGRKHDSDASSAILPRSAQCDAESQLPQHVSDQKPQRTTATLEPKPKRSLLTGTQKLSAAHSMSDLVGTHFRPKTDSVNSLEESGGVPPHRRSQSEMPGYQDGEMAGDPFLEIPQKFATLPRNRNPFESDQGQLWDKKEKKEKVSLLERVTGKKEGKKTSNGGRAGSSGDLRSPNPFTTESDTNPFLPHHTPRYSVHNFPKNYC</sequence>
<keyword evidence="2" id="KW-1185">Reference proteome</keyword>
<protein>
    <submittedName>
        <fullName evidence="1">Uncharacterized protein</fullName>
    </submittedName>
</protein>
<name>A0ACC5WCN5_PANGG</name>
<gene>
    <name evidence="1" type="ORF">PGIGA_G00192880</name>
</gene>
<organism evidence="1 2">
    <name type="scientific">Pangasianodon gigas</name>
    <name type="common">Mekong giant catfish</name>
    <name type="synonym">Pangasius gigas</name>
    <dbReference type="NCBI Taxonomy" id="30993"/>
    <lineage>
        <taxon>Eukaryota</taxon>
        <taxon>Metazoa</taxon>
        <taxon>Chordata</taxon>
        <taxon>Craniata</taxon>
        <taxon>Vertebrata</taxon>
        <taxon>Euteleostomi</taxon>
        <taxon>Actinopterygii</taxon>
        <taxon>Neopterygii</taxon>
        <taxon>Teleostei</taxon>
        <taxon>Ostariophysi</taxon>
        <taxon>Siluriformes</taxon>
        <taxon>Pangasiidae</taxon>
        <taxon>Pangasianodon</taxon>
    </lineage>
</organism>
<dbReference type="EMBL" id="CM040456">
    <property type="protein sequence ID" value="MCI4376799.1"/>
    <property type="molecule type" value="Genomic_DNA"/>
</dbReference>
<evidence type="ECO:0000313" key="1">
    <source>
        <dbReference type="EMBL" id="MCI4376799.1"/>
    </source>
</evidence>
<dbReference type="Proteomes" id="UP000829447">
    <property type="component" value="Linkage Group LG3"/>
</dbReference>
<proteinExistence type="predicted"/>
<comment type="caution">
    <text evidence="1">The sequence shown here is derived from an EMBL/GenBank/DDBJ whole genome shotgun (WGS) entry which is preliminary data.</text>
</comment>